<protein>
    <submittedName>
        <fullName evidence="2">Uncharacterized protein</fullName>
    </submittedName>
</protein>
<evidence type="ECO:0000313" key="2">
    <source>
        <dbReference type="EMBL" id="CEM40079.1"/>
    </source>
</evidence>
<keyword evidence="1" id="KW-0732">Signal</keyword>
<accession>A0A0G4H8Q6</accession>
<dbReference type="AlphaFoldDB" id="A0A0G4H8Q6"/>
<evidence type="ECO:0000313" key="3">
    <source>
        <dbReference type="Proteomes" id="UP000041254"/>
    </source>
</evidence>
<sequence length="465" mass="52662">MSACCLHGCGLSYIAICCVFAEGTWKGQLQAPFAQSERGGNISCIYGLSDSSSAPVTFMTIPQHFTVNGSDYTISWPPLPSHAITLTDTSTNKPLTYQWPRRKARQAEVINFFDHTLFYQINETGSPLSYRACENFHFNVRRDASVRLIVRQKYRWRQLVEEGKVTLERAHEAQHCSFLCDDEEPELDCVDSHVINSSGLTLVSHQDVYVQGEFECSGGSCLEIQRDVKHDIQHSHEGPHGERLYRHCLRNEDEPYQCTPCMQGDGICDCGCFLSIFGWDHGDCLPPGSMEGALRYINETLNDSNVTKEMQRVVGGIRRRLNRRELEMCEKENKGSCTPCQQEAFLVKEHGEILDEGLHLGFDWGPLSCNAQVEFGALTGSFDCQLAITLPSFLTSEETFFFYFYRGLLPNVLALFGVPSEEFDTFYSFTVGFDITFEMNIVGQVYLQAEIWFDWGAWDDAVKLT</sequence>
<dbReference type="Proteomes" id="UP000041254">
    <property type="component" value="Unassembled WGS sequence"/>
</dbReference>
<gene>
    <name evidence="2" type="ORF">Vbra_19909</name>
</gene>
<dbReference type="InParanoid" id="A0A0G4H8Q6"/>
<feature type="chain" id="PRO_5005191251" evidence="1">
    <location>
        <begin position="22"/>
        <end position="465"/>
    </location>
</feature>
<evidence type="ECO:0000256" key="1">
    <source>
        <dbReference type="SAM" id="SignalP"/>
    </source>
</evidence>
<organism evidence="2 3">
    <name type="scientific">Vitrella brassicaformis (strain CCMP3155)</name>
    <dbReference type="NCBI Taxonomy" id="1169540"/>
    <lineage>
        <taxon>Eukaryota</taxon>
        <taxon>Sar</taxon>
        <taxon>Alveolata</taxon>
        <taxon>Colpodellida</taxon>
        <taxon>Vitrellaceae</taxon>
        <taxon>Vitrella</taxon>
    </lineage>
</organism>
<name>A0A0G4H8Q6_VITBC</name>
<feature type="signal peptide" evidence="1">
    <location>
        <begin position="1"/>
        <end position="21"/>
    </location>
</feature>
<dbReference type="VEuPathDB" id="CryptoDB:Vbra_19909"/>
<reference evidence="2 3" key="1">
    <citation type="submission" date="2014-11" db="EMBL/GenBank/DDBJ databases">
        <authorList>
            <person name="Zhu J."/>
            <person name="Qi W."/>
            <person name="Song R."/>
        </authorList>
    </citation>
    <scope>NUCLEOTIDE SEQUENCE [LARGE SCALE GENOMIC DNA]</scope>
</reference>
<proteinExistence type="predicted"/>
<keyword evidence="3" id="KW-1185">Reference proteome</keyword>
<dbReference type="EMBL" id="CDMY01001064">
    <property type="protein sequence ID" value="CEM40079.1"/>
    <property type="molecule type" value="Genomic_DNA"/>
</dbReference>